<accession>A0A9W7IMC3</accession>
<feature type="compositionally biased region" description="Low complexity" evidence="1">
    <location>
        <begin position="79"/>
        <end position="90"/>
    </location>
</feature>
<dbReference type="PANTHER" id="PTHR34222">
    <property type="entry name" value="GAG_PRE-INTEGRS DOMAIN-CONTAINING PROTEIN"/>
    <property type="match status" value="1"/>
</dbReference>
<evidence type="ECO:0000313" key="3">
    <source>
        <dbReference type="Proteomes" id="UP001165190"/>
    </source>
</evidence>
<evidence type="ECO:0000313" key="2">
    <source>
        <dbReference type="EMBL" id="GMI96713.1"/>
    </source>
</evidence>
<evidence type="ECO:0000256" key="1">
    <source>
        <dbReference type="SAM" id="MobiDB-lite"/>
    </source>
</evidence>
<organism evidence="2 3">
    <name type="scientific">Hibiscus trionum</name>
    <name type="common">Flower of an hour</name>
    <dbReference type="NCBI Taxonomy" id="183268"/>
    <lineage>
        <taxon>Eukaryota</taxon>
        <taxon>Viridiplantae</taxon>
        <taxon>Streptophyta</taxon>
        <taxon>Embryophyta</taxon>
        <taxon>Tracheophyta</taxon>
        <taxon>Spermatophyta</taxon>
        <taxon>Magnoliopsida</taxon>
        <taxon>eudicotyledons</taxon>
        <taxon>Gunneridae</taxon>
        <taxon>Pentapetalae</taxon>
        <taxon>rosids</taxon>
        <taxon>malvids</taxon>
        <taxon>Malvales</taxon>
        <taxon>Malvaceae</taxon>
        <taxon>Malvoideae</taxon>
        <taxon>Hibiscus</taxon>
    </lineage>
</organism>
<reference evidence="2" key="1">
    <citation type="submission" date="2023-05" db="EMBL/GenBank/DDBJ databases">
        <title>Genome and transcriptome analyses reveal genes involved in the formation of fine ridges on petal epidermal cells in Hibiscus trionum.</title>
        <authorList>
            <person name="Koshimizu S."/>
            <person name="Masuda S."/>
            <person name="Ishii T."/>
            <person name="Shirasu K."/>
            <person name="Hoshino A."/>
            <person name="Arita M."/>
        </authorList>
    </citation>
    <scope>NUCLEOTIDE SEQUENCE</scope>
    <source>
        <strain evidence="2">Hamamatsu line</strain>
    </source>
</reference>
<proteinExistence type="predicted"/>
<name>A0A9W7IMC3_HIBTR</name>
<dbReference type="EMBL" id="BSYR01000028">
    <property type="protein sequence ID" value="GMI96713.1"/>
    <property type="molecule type" value="Genomic_DNA"/>
</dbReference>
<protein>
    <submittedName>
        <fullName evidence="2">Uncharacterized protein</fullName>
    </submittedName>
</protein>
<comment type="caution">
    <text evidence="2">The sequence shown here is derived from an EMBL/GenBank/DDBJ whole genome shotgun (WGS) entry which is preliminary data.</text>
</comment>
<gene>
    <name evidence="2" type="ORF">HRI_003340600</name>
</gene>
<keyword evidence="3" id="KW-1185">Reference proteome</keyword>
<dbReference type="Proteomes" id="UP001165190">
    <property type="component" value="Unassembled WGS sequence"/>
</dbReference>
<dbReference type="AlphaFoldDB" id="A0A9W7IMC3"/>
<dbReference type="PANTHER" id="PTHR34222:SF40">
    <property type="match status" value="1"/>
</dbReference>
<sequence length="135" mass="15074">MMGDMKELKLVTTNRHRPVGTLALISWGPQSQKRNTLWPNRSEDQVWCSHCNRIGHTRERYFKLHGYPGNTKNQKDNKALLSSNTSSSAATETVLDVRLTKSQLETLHKILGTSSAHRSLAIEGTALNITSDSSN</sequence>
<feature type="region of interest" description="Disordered" evidence="1">
    <location>
        <begin position="68"/>
        <end position="90"/>
    </location>
</feature>